<dbReference type="Proteomes" id="UP000197596">
    <property type="component" value="Unassembled WGS sequence"/>
</dbReference>
<dbReference type="EMBL" id="NJGU01000006">
    <property type="protein sequence ID" value="OWY28896.1"/>
    <property type="molecule type" value="Genomic_DNA"/>
</dbReference>
<dbReference type="AlphaFoldDB" id="A0A246WR60"/>
<proteinExistence type="predicted"/>
<dbReference type="RefSeq" id="WP_088751354.1">
    <property type="nucleotide sequence ID" value="NZ_NJGU01000006.1"/>
</dbReference>
<sequence>MLTLTEAQYQKFLARDVENFVAAVADQFIAERKETGDVPERPVVIARMRDAYDSGRDFGITSTGHLVYMMYLSADAPGIFEDEVVQRYIRKPGATPEQRLDELMSVLKNKMRDD</sequence>
<reference evidence="1 2" key="1">
    <citation type="submission" date="2017-06" db="EMBL/GenBank/DDBJ databases">
        <title>Herbaspirillum phytohormonus sp. nov., isolated from the root nodule of Robinia pseudoacacia in lead-zinc mine.</title>
        <authorList>
            <person name="Fan M."/>
            <person name="Lin Y."/>
        </authorList>
    </citation>
    <scope>NUCLEOTIDE SEQUENCE [LARGE SCALE GENOMIC DNA]</scope>
    <source>
        <strain evidence="1 2">HZ10</strain>
    </source>
</reference>
<evidence type="ECO:0000313" key="2">
    <source>
        <dbReference type="Proteomes" id="UP000197596"/>
    </source>
</evidence>
<evidence type="ECO:0000313" key="1">
    <source>
        <dbReference type="EMBL" id="OWY28896.1"/>
    </source>
</evidence>
<protein>
    <submittedName>
        <fullName evidence="1">Uncharacterized protein</fullName>
    </submittedName>
</protein>
<organism evidence="1 2">
    <name type="scientific">Herbaspirillum robiniae</name>
    <dbReference type="NCBI Taxonomy" id="2014887"/>
    <lineage>
        <taxon>Bacteria</taxon>
        <taxon>Pseudomonadati</taxon>
        <taxon>Pseudomonadota</taxon>
        <taxon>Betaproteobacteria</taxon>
        <taxon>Burkholderiales</taxon>
        <taxon>Oxalobacteraceae</taxon>
        <taxon>Herbaspirillum</taxon>
    </lineage>
</organism>
<gene>
    <name evidence="1" type="ORF">CEJ42_13095</name>
</gene>
<name>A0A246WR60_9BURK</name>
<comment type="caution">
    <text evidence="1">The sequence shown here is derived from an EMBL/GenBank/DDBJ whole genome shotgun (WGS) entry which is preliminary data.</text>
</comment>
<accession>A0A246WR60</accession>